<feature type="transmembrane region" description="Helical" evidence="1">
    <location>
        <begin position="860"/>
        <end position="879"/>
    </location>
</feature>
<evidence type="ECO:0000313" key="2">
    <source>
        <dbReference type="EMBL" id="TGL03070.1"/>
    </source>
</evidence>
<feature type="transmembrane region" description="Helical" evidence="1">
    <location>
        <begin position="813"/>
        <end position="830"/>
    </location>
</feature>
<sequence length="889" mass="105075">MKHTFLKKYFYYIVSLFGFVFLFSALLLREINIGDYHEKNDEIILTITQNWPSKTAFQVEDKITKPWEMILKSVTGYSELKSVSDFGNVKLFLKKNPTIEKQELLRLIRNVYLLNQNQFPNEVHFPRFVYENQNDAFVILLKRKSEIKLTSLEELKQKIIKSNYADKLVYQPKFESEIQLEMREDFLLEVSRPSLSEIYHSIRSYFDVISFDINEEKFYFRDYPEKYLEWEKVILPFRKIGFVPLKRMADVSLKKVHINRNTRVNGESFESILIQTNTVFKQLLLQMYLKNLLEEHDDWEIVFTSHEDLVCHIKEFLFFYLLIDFFILIYIGAIRKFWLEATCMVLCFLLHVIVLFFFLSLAQFPIGNSGIALLFFLKICSPFIPCERCLIVKKQIYSLILFLCICLYYHWIPLSIMVILFIFINGVLIYPLFYKLPFILINQTNRKINLNQNLKLPLIHRILFAESKSNSRYSVILSGILMMISMIISFKDVMAPFPIFTNIGSIQLARLEFPTYASESEMNRITKQVEETILDHKLTNLLVVTQKNFRSDFYIKLSEFTNINQFNSLPTEIGYFHFVNGKNEKQMNVLRFTNQNSEKMESSMKKILPWLKSQKEIEEVVLGFQPSSEGIEFHTNPTSRVQMGLDIDPTIKESSFILNPSVVGKMYLNEALIDVKLKVKQIFSKEEYSKQPVSDGNGNFIFGSAIRESNVIQNFARIYHKETEPSMEVFVKGNDVDWEKIENGLKFILKDDTTLFVERSITNTGDLQFRLLFLVLFISILVYRQKHTKEFISFLITILMVWKLQSVMFARDYLQFTIVIFSFLFLRLKFPKGFIRILYTNVFFLGFLTLTYIHPWNGGVYLFESMFLVFLFGFIYLKLNDRFLKIKTS</sequence>
<dbReference type="PANTHER" id="PTHR32063:SF0">
    <property type="entry name" value="SWARMING MOTILITY PROTEIN SWRC"/>
    <property type="match status" value="1"/>
</dbReference>
<feature type="transmembrane region" description="Helical" evidence="1">
    <location>
        <begin position="316"/>
        <end position="334"/>
    </location>
</feature>
<feature type="transmembrane region" description="Helical" evidence="1">
    <location>
        <begin position="837"/>
        <end position="854"/>
    </location>
</feature>
<feature type="transmembrane region" description="Helical" evidence="1">
    <location>
        <begin position="418"/>
        <end position="441"/>
    </location>
</feature>
<reference evidence="2 3" key="1">
    <citation type="journal article" date="2019" name="PLoS Negl. Trop. Dis.">
        <title>Revisiting the worldwide diversity of Leptospira species in the environment.</title>
        <authorList>
            <person name="Vincent A.T."/>
            <person name="Schiettekatte O."/>
            <person name="Bourhy P."/>
            <person name="Veyrier F.J."/>
            <person name="Picardeau M."/>
        </authorList>
    </citation>
    <scope>NUCLEOTIDE SEQUENCE [LARGE SCALE GENOMIC DNA]</scope>
    <source>
        <strain evidence="2 3">201800273</strain>
    </source>
</reference>
<feature type="transmembrane region" description="Helical" evidence="1">
    <location>
        <begin position="791"/>
        <end position="807"/>
    </location>
</feature>
<feature type="transmembrane region" description="Helical" evidence="1">
    <location>
        <begin position="767"/>
        <end position="784"/>
    </location>
</feature>
<dbReference type="RefSeq" id="WP_135771594.1">
    <property type="nucleotide sequence ID" value="NZ_RQFT01000012.1"/>
</dbReference>
<comment type="caution">
    <text evidence="2">The sequence shown here is derived from an EMBL/GenBank/DDBJ whole genome shotgun (WGS) entry which is preliminary data.</text>
</comment>
<dbReference type="Gene3D" id="3.30.70.1430">
    <property type="entry name" value="Multidrug efflux transporter AcrB pore domain"/>
    <property type="match status" value="1"/>
</dbReference>
<feature type="transmembrane region" description="Helical" evidence="1">
    <location>
        <begin position="9"/>
        <end position="28"/>
    </location>
</feature>
<feature type="transmembrane region" description="Helical" evidence="1">
    <location>
        <begin position="366"/>
        <end position="384"/>
    </location>
</feature>
<feature type="transmembrane region" description="Helical" evidence="1">
    <location>
        <begin position="341"/>
        <end position="360"/>
    </location>
</feature>
<dbReference type="PANTHER" id="PTHR32063">
    <property type="match status" value="1"/>
</dbReference>
<organism evidence="2 3">
    <name type="scientific">Leptospira bouyouniensis</name>
    <dbReference type="NCBI Taxonomy" id="2484911"/>
    <lineage>
        <taxon>Bacteria</taxon>
        <taxon>Pseudomonadati</taxon>
        <taxon>Spirochaetota</taxon>
        <taxon>Spirochaetia</taxon>
        <taxon>Leptospirales</taxon>
        <taxon>Leptospiraceae</taxon>
        <taxon>Leptospira</taxon>
    </lineage>
</organism>
<proteinExistence type="predicted"/>
<dbReference type="GO" id="GO:0005886">
    <property type="term" value="C:plasma membrane"/>
    <property type="evidence" value="ECO:0007669"/>
    <property type="project" value="TreeGrafter"/>
</dbReference>
<dbReference type="EMBL" id="RQFT01000012">
    <property type="protein sequence ID" value="TGL03070.1"/>
    <property type="molecule type" value="Genomic_DNA"/>
</dbReference>
<keyword evidence="1" id="KW-1133">Transmembrane helix</keyword>
<accession>A0A7I0HN63</accession>
<evidence type="ECO:0000313" key="3">
    <source>
        <dbReference type="Proteomes" id="UP000297641"/>
    </source>
</evidence>
<protein>
    <submittedName>
        <fullName evidence="2">Efflux RND transporter permease subunit</fullName>
    </submittedName>
</protein>
<name>A0A7I0HN63_9LEPT</name>
<evidence type="ECO:0000256" key="1">
    <source>
        <dbReference type="SAM" id="Phobius"/>
    </source>
</evidence>
<dbReference type="SUPFAM" id="SSF82693">
    <property type="entry name" value="Multidrug efflux transporter AcrB pore domain, PN1, PN2, PC1 and PC2 subdomains"/>
    <property type="match status" value="1"/>
</dbReference>
<keyword evidence="1" id="KW-0472">Membrane</keyword>
<dbReference type="GO" id="GO:0042910">
    <property type="term" value="F:xenobiotic transmembrane transporter activity"/>
    <property type="evidence" value="ECO:0007669"/>
    <property type="project" value="TreeGrafter"/>
</dbReference>
<dbReference type="InterPro" id="IPR001036">
    <property type="entry name" value="Acrflvin-R"/>
</dbReference>
<feature type="transmembrane region" description="Helical" evidence="1">
    <location>
        <begin position="473"/>
        <end position="490"/>
    </location>
</feature>
<keyword evidence="1" id="KW-0812">Transmembrane</keyword>
<gene>
    <name evidence="2" type="ORF">EHQ43_14800</name>
</gene>
<feature type="transmembrane region" description="Helical" evidence="1">
    <location>
        <begin position="396"/>
        <end position="412"/>
    </location>
</feature>
<dbReference type="AlphaFoldDB" id="A0A7I0HN63"/>
<dbReference type="Proteomes" id="UP000297641">
    <property type="component" value="Unassembled WGS sequence"/>
</dbReference>